<organism evidence="1 2">
    <name type="scientific">Ancylostoma ceylanicum</name>
    <dbReference type="NCBI Taxonomy" id="53326"/>
    <lineage>
        <taxon>Eukaryota</taxon>
        <taxon>Metazoa</taxon>
        <taxon>Ecdysozoa</taxon>
        <taxon>Nematoda</taxon>
        <taxon>Chromadorea</taxon>
        <taxon>Rhabditida</taxon>
        <taxon>Rhabditina</taxon>
        <taxon>Rhabditomorpha</taxon>
        <taxon>Strongyloidea</taxon>
        <taxon>Ancylostomatidae</taxon>
        <taxon>Ancylostomatinae</taxon>
        <taxon>Ancylostoma</taxon>
    </lineage>
</organism>
<sequence length="120" mass="13401">MHSAPGLVVRLELRLTLTSYPSKRFRCSRTKTTRGNKVSGFTAQFVYFKGGGDGDGVLDEELERRRFRGAKRVETKDGVEPHQPGPFFTSEHSVAEKGHAPFLYPKCAINLGKCRGGRLF</sequence>
<reference evidence="2" key="1">
    <citation type="journal article" date="2015" name="Nat. Genet.">
        <title>The genome and transcriptome of the zoonotic hookworm Ancylostoma ceylanicum identify infection-specific gene families.</title>
        <authorList>
            <person name="Schwarz E.M."/>
            <person name="Hu Y."/>
            <person name="Antoshechkin I."/>
            <person name="Miller M.M."/>
            <person name="Sternberg P.W."/>
            <person name="Aroian R.V."/>
        </authorList>
    </citation>
    <scope>NUCLEOTIDE SEQUENCE</scope>
    <source>
        <strain evidence="2">HY135</strain>
    </source>
</reference>
<dbReference type="EMBL" id="JARK01000220">
    <property type="protein sequence ID" value="EYC40299.1"/>
    <property type="molecule type" value="Genomic_DNA"/>
</dbReference>
<dbReference type="AlphaFoldDB" id="A0A016WKD2"/>
<evidence type="ECO:0000313" key="1">
    <source>
        <dbReference type="EMBL" id="EYC40299.1"/>
    </source>
</evidence>
<comment type="caution">
    <text evidence="1">The sequence shown here is derived from an EMBL/GenBank/DDBJ whole genome shotgun (WGS) entry which is preliminary data.</text>
</comment>
<accession>A0A016WKD2</accession>
<keyword evidence="2" id="KW-1185">Reference proteome</keyword>
<dbReference type="Proteomes" id="UP000024635">
    <property type="component" value="Unassembled WGS sequence"/>
</dbReference>
<proteinExistence type="predicted"/>
<gene>
    <name evidence="1" type="primary">Acey_s0620.g741</name>
    <name evidence="1" type="ORF">Y032_0620g741</name>
</gene>
<name>A0A016WKD2_9BILA</name>
<evidence type="ECO:0000313" key="2">
    <source>
        <dbReference type="Proteomes" id="UP000024635"/>
    </source>
</evidence>
<protein>
    <submittedName>
        <fullName evidence="1">Uncharacterized protein</fullName>
    </submittedName>
</protein>